<dbReference type="AlphaFoldDB" id="A0AAE0N0X5"/>
<dbReference type="Proteomes" id="UP001287356">
    <property type="component" value="Unassembled WGS sequence"/>
</dbReference>
<comment type="caution">
    <text evidence="1">The sequence shown here is derived from an EMBL/GenBank/DDBJ whole genome shotgun (WGS) entry which is preliminary data.</text>
</comment>
<name>A0AAE0N0X5_9PEZI</name>
<accession>A0AAE0N0X5</accession>
<gene>
    <name evidence="1" type="ORF">B0T24DRAFT_638220</name>
</gene>
<proteinExistence type="predicted"/>
<protein>
    <submittedName>
        <fullName evidence="1">Uncharacterized protein</fullName>
    </submittedName>
</protein>
<dbReference type="EMBL" id="JAULSN010000008">
    <property type="protein sequence ID" value="KAK3366195.1"/>
    <property type="molecule type" value="Genomic_DNA"/>
</dbReference>
<reference evidence="1" key="1">
    <citation type="journal article" date="2023" name="Mol. Phylogenet. Evol.">
        <title>Genome-scale phylogeny and comparative genomics of the fungal order Sordariales.</title>
        <authorList>
            <person name="Hensen N."/>
            <person name="Bonometti L."/>
            <person name="Westerberg I."/>
            <person name="Brannstrom I.O."/>
            <person name="Guillou S."/>
            <person name="Cros-Aarteil S."/>
            <person name="Calhoun S."/>
            <person name="Haridas S."/>
            <person name="Kuo A."/>
            <person name="Mondo S."/>
            <person name="Pangilinan J."/>
            <person name="Riley R."/>
            <person name="LaButti K."/>
            <person name="Andreopoulos B."/>
            <person name="Lipzen A."/>
            <person name="Chen C."/>
            <person name="Yan M."/>
            <person name="Daum C."/>
            <person name="Ng V."/>
            <person name="Clum A."/>
            <person name="Steindorff A."/>
            <person name="Ohm R.A."/>
            <person name="Martin F."/>
            <person name="Silar P."/>
            <person name="Natvig D.O."/>
            <person name="Lalanne C."/>
            <person name="Gautier V."/>
            <person name="Ament-Velasquez S.L."/>
            <person name="Kruys A."/>
            <person name="Hutchinson M.I."/>
            <person name="Powell A.J."/>
            <person name="Barry K."/>
            <person name="Miller A.N."/>
            <person name="Grigoriev I.V."/>
            <person name="Debuchy R."/>
            <person name="Gladieux P."/>
            <person name="Hiltunen Thoren M."/>
            <person name="Johannesson H."/>
        </authorList>
    </citation>
    <scope>NUCLEOTIDE SEQUENCE</scope>
    <source>
        <strain evidence="1">CBS 958.72</strain>
    </source>
</reference>
<reference evidence="1" key="2">
    <citation type="submission" date="2023-06" db="EMBL/GenBank/DDBJ databases">
        <authorList>
            <consortium name="Lawrence Berkeley National Laboratory"/>
            <person name="Haridas S."/>
            <person name="Hensen N."/>
            <person name="Bonometti L."/>
            <person name="Westerberg I."/>
            <person name="Brannstrom I.O."/>
            <person name="Guillou S."/>
            <person name="Cros-Aarteil S."/>
            <person name="Calhoun S."/>
            <person name="Kuo A."/>
            <person name="Mondo S."/>
            <person name="Pangilinan J."/>
            <person name="Riley R."/>
            <person name="Labutti K."/>
            <person name="Andreopoulos B."/>
            <person name="Lipzen A."/>
            <person name="Chen C."/>
            <person name="Yanf M."/>
            <person name="Daum C."/>
            <person name="Ng V."/>
            <person name="Clum A."/>
            <person name="Steindorff A."/>
            <person name="Ohm R."/>
            <person name="Martin F."/>
            <person name="Silar P."/>
            <person name="Natvig D."/>
            <person name="Lalanne C."/>
            <person name="Gautier V."/>
            <person name="Ament-Velasquez S.L."/>
            <person name="Kruys A."/>
            <person name="Hutchinson M.I."/>
            <person name="Powell A.J."/>
            <person name="Barry K."/>
            <person name="Miller A.N."/>
            <person name="Grigoriev I.V."/>
            <person name="Debuchy R."/>
            <person name="Gladieux P."/>
            <person name="Thoren M.H."/>
            <person name="Johannesson H."/>
        </authorList>
    </citation>
    <scope>NUCLEOTIDE SEQUENCE</scope>
    <source>
        <strain evidence="1">CBS 958.72</strain>
    </source>
</reference>
<keyword evidence="2" id="KW-1185">Reference proteome</keyword>
<organism evidence="1 2">
    <name type="scientific">Lasiosphaeria ovina</name>
    <dbReference type="NCBI Taxonomy" id="92902"/>
    <lineage>
        <taxon>Eukaryota</taxon>
        <taxon>Fungi</taxon>
        <taxon>Dikarya</taxon>
        <taxon>Ascomycota</taxon>
        <taxon>Pezizomycotina</taxon>
        <taxon>Sordariomycetes</taxon>
        <taxon>Sordariomycetidae</taxon>
        <taxon>Sordariales</taxon>
        <taxon>Lasiosphaeriaceae</taxon>
        <taxon>Lasiosphaeria</taxon>
    </lineage>
</organism>
<evidence type="ECO:0000313" key="1">
    <source>
        <dbReference type="EMBL" id="KAK3366195.1"/>
    </source>
</evidence>
<sequence>MLRFRLQSQRGRSTCLLVLDCSVSLAWLVCESLVWQFNELRTLAQLKRGSVALAVSGGTDRTVYRRHVMVETYS</sequence>
<evidence type="ECO:0000313" key="2">
    <source>
        <dbReference type="Proteomes" id="UP001287356"/>
    </source>
</evidence>